<evidence type="ECO:0000313" key="1">
    <source>
        <dbReference type="EMBL" id="CAB4124437.1"/>
    </source>
</evidence>
<accession>A0A6J5KU71</accession>
<evidence type="ECO:0008006" key="2">
    <source>
        <dbReference type="Google" id="ProtNLM"/>
    </source>
</evidence>
<reference evidence="1" key="1">
    <citation type="submission" date="2020-04" db="EMBL/GenBank/DDBJ databases">
        <authorList>
            <person name="Chiriac C."/>
            <person name="Salcher M."/>
            <person name="Ghai R."/>
            <person name="Kavagutti S V."/>
        </authorList>
    </citation>
    <scope>NUCLEOTIDE SEQUENCE</scope>
</reference>
<gene>
    <name evidence="1" type="ORF">UFOVP65_1</name>
</gene>
<dbReference type="EMBL" id="LR796179">
    <property type="protein sequence ID" value="CAB4124437.1"/>
    <property type="molecule type" value="Genomic_DNA"/>
</dbReference>
<feature type="non-terminal residue" evidence="1">
    <location>
        <position position="337"/>
    </location>
</feature>
<name>A0A6J5KU71_9CAUD</name>
<proteinExistence type="predicted"/>
<protein>
    <recommendedName>
        <fullName evidence="2">Tail fiber protein</fullName>
    </recommendedName>
</protein>
<sequence length="337" mass="33682">MTISSEVRKAGAFIGTGTTSVFPFAFKIFAASELAVYRTNPAGVDTLLTLTSDYTVALNGDQNSSPGGTITLTAGNLASGYKLTATSSVANLQQTDLTNQGAFYPSVITNALDKLTILVQQLKLSISSSITFPLSDPAGVTTTLPSVGVRAGKVMTFDSTGSPAAAIAAVDVTAVAAIAGDVSTVSTNIGSVNTNSSNIAAINTAAANISNINAAPASAAAAAASATSASGYATNSANSATAAANSATAAAGVIAAAGLPSSLVGAAKKFLQVKTTENGYDLVTSVAAPTFFGFALSGDYQSLSYDATRTADVASYATWTMSENVQFQVVNNQLAMV</sequence>
<organism evidence="1">
    <name type="scientific">uncultured Caudovirales phage</name>
    <dbReference type="NCBI Taxonomy" id="2100421"/>
    <lineage>
        <taxon>Viruses</taxon>
        <taxon>Duplodnaviria</taxon>
        <taxon>Heunggongvirae</taxon>
        <taxon>Uroviricota</taxon>
        <taxon>Caudoviricetes</taxon>
        <taxon>Peduoviridae</taxon>
        <taxon>Maltschvirus</taxon>
        <taxon>Maltschvirus maltsch</taxon>
    </lineage>
</organism>